<keyword evidence="4" id="KW-0378">Hydrolase</keyword>
<dbReference type="Proteomes" id="UP000018951">
    <property type="component" value="Unassembled WGS sequence"/>
</dbReference>
<protein>
    <submittedName>
        <fullName evidence="8">Peptidase, M16 family</fullName>
    </submittedName>
</protein>
<evidence type="ECO:0000313" key="9">
    <source>
        <dbReference type="Proteomes" id="UP000018951"/>
    </source>
</evidence>
<proteinExistence type="inferred from homology"/>
<accession>W2UZT2</accession>
<organism evidence="8 9">
    <name type="scientific">Candidatus Xenolissoclinum pacificiensis L6</name>
    <dbReference type="NCBI Taxonomy" id="1401685"/>
    <lineage>
        <taxon>Bacteria</taxon>
        <taxon>Pseudomonadati</taxon>
        <taxon>Pseudomonadota</taxon>
        <taxon>Alphaproteobacteria</taxon>
        <taxon>Rickettsiales</taxon>
        <taxon>Anaplasmataceae</taxon>
        <taxon>Candidatus Xenolissoclinum</taxon>
    </lineage>
</organism>
<comment type="similarity">
    <text evidence="2 5">Belongs to the peptidase M16 family.</text>
</comment>
<feature type="domain" description="Peptidase M16 C-terminal" evidence="7">
    <location>
        <begin position="166"/>
        <end position="341"/>
    </location>
</feature>
<dbReference type="Pfam" id="PF00675">
    <property type="entry name" value="Peptidase_M16"/>
    <property type="match status" value="1"/>
</dbReference>
<dbReference type="InterPro" id="IPR007863">
    <property type="entry name" value="Peptidase_M16_C"/>
</dbReference>
<dbReference type="GO" id="GO:0046872">
    <property type="term" value="F:metal ion binding"/>
    <property type="evidence" value="ECO:0007669"/>
    <property type="project" value="InterPro"/>
</dbReference>
<dbReference type="Gene3D" id="3.30.830.10">
    <property type="entry name" value="Metalloenzyme, LuxS/M16 peptidase-like"/>
    <property type="match status" value="2"/>
</dbReference>
<keyword evidence="9" id="KW-1185">Reference proteome</keyword>
<dbReference type="GO" id="GO:0006508">
    <property type="term" value="P:proteolysis"/>
    <property type="evidence" value="ECO:0007669"/>
    <property type="project" value="UniProtKB-KW"/>
</dbReference>
<feature type="domain" description="Peptidase M16 N-terminal" evidence="6">
    <location>
        <begin position="20"/>
        <end position="159"/>
    </location>
</feature>
<dbReference type="PROSITE" id="PS00143">
    <property type="entry name" value="INSULINASE"/>
    <property type="match status" value="1"/>
</dbReference>
<evidence type="ECO:0000256" key="2">
    <source>
        <dbReference type="ARBA" id="ARBA00007261"/>
    </source>
</evidence>
<dbReference type="InterPro" id="IPR001431">
    <property type="entry name" value="Pept_M16_Zn_BS"/>
</dbReference>
<dbReference type="Pfam" id="PF05193">
    <property type="entry name" value="Peptidase_M16_C"/>
    <property type="match status" value="1"/>
</dbReference>
<reference evidence="8 9" key="1">
    <citation type="journal article" date="2013" name="PLoS ONE">
        <title>Bacterial endosymbiosis in a chordate host: long-term co-evolution and conservation of secondary metabolism.</title>
        <authorList>
            <person name="Kwan J.C."/>
            <person name="Schmidt E.W."/>
        </authorList>
    </citation>
    <scope>NUCLEOTIDE SEQUENCE [LARGE SCALE GENOMIC DNA]</scope>
    <source>
        <strain evidence="9">L6</strain>
    </source>
</reference>
<dbReference type="InterPro" id="IPR011249">
    <property type="entry name" value="Metalloenz_LuxS/M16"/>
</dbReference>
<comment type="caution">
    <text evidence="8">The sequence shown here is derived from an EMBL/GenBank/DDBJ whole genome shotgun (WGS) entry which is preliminary data.</text>
</comment>
<name>W2UZT2_9RICK</name>
<evidence type="ECO:0000256" key="1">
    <source>
        <dbReference type="ARBA" id="ARBA00001947"/>
    </source>
</evidence>
<comment type="cofactor">
    <cofactor evidence="1">
        <name>Zn(2+)</name>
        <dbReference type="ChEBI" id="CHEBI:29105"/>
    </cofactor>
</comment>
<dbReference type="PANTHER" id="PTHR11851">
    <property type="entry name" value="METALLOPROTEASE"/>
    <property type="match status" value="1"/>
</dbReference>
<evidence type="ECO:0000313" key="8">
    <source>
        <dbReference type="EMBL" id="ETO91365.1"/>
    </source>
</evidence>
<evidence type="ECO:0000256" key="4">
    <source>
        <dbReference type="ARBA" id="ARBA00023049"/>
    </source>
</evidence>
<sequence>MVDFSSLQNGITVITDCMDYLETVSIKVFVNAGSRSETLKNNGIAHFLEHMAFKSTKSYSTREIAKIFDNISGTFNACTSQEYTIFYVRVLKQYVADALHILSDILMNALFLSDEIEKEKQVVMQEIAQYNDSVDDLIFDKHMHNAYSDSSLGYLILGDKKCVQQFEKQDLEDFLHTYYHGSNMMVAFAGNLNHNDAYSLTDKFFSSFRQTPLDFKVNMPIANRYKTVYKEHRDIEQVHLLYGYTGVSQSSPNKYLYKIISWILGGGFSSRLYQKIREEEGLVYTVYSYNECYMDTGLLNIYAATTADKLPPLNQGISDIIQLLLSDRPVTIEELDRAKTNIVSSLRMSVESSNFRAMYALQSFRNYGKYIPIEDAIKEITSITLDDVQSKVRDIFDDTPTITVMGNLSTIDSCSNI</sequence>
<dbReference type="InterPro" id="IPR011765">
    <property type="entry name" value="Pept_M16_N"/>
</dbReference>
<gene>
    <name evidence="8" type="ORF">P857_276</name>
</gene>
<evidence type="ECO:0000256" key="5">
    <source>
        <dbReference type="RuleBase" id="RU004447"/>
    </source>
</evidence>
<keyword evidence="3" id="KW-0645">Protease</keyword>
<dbReference type="InterPro" id="IPR050361">
    <property type="entry name" value="MPP/UQCRC_Complex"/>
</dbReference>
<dbReference type="GO" id="GO:0004222">
    <property type="term" value="F:metalloendopeptidase activity"/>
    <property type="evidence" value="ECO:0007669"/>
    <property type="project" value="InterPro"/>
</dbReference>
<dbReference type="SUPFAM" id="SSF63411">
    <property type="entry name" value="LuxS/MPP-like metallohydrolase"/>
    <property type="match status" value="2"/>
</dbReference>
<dbReference type="AlphaFoldDB" id="W2UZT2"/>
<evidence type="ECO:0000259" key="7">
    <source>
        <dbReference type="Pfam" id="PF05193"/>
    </source>
</evidence>
<dbReference type="EMBL" id="AXCJ01000005">
    <property type="protein sequence ID" value="ETO91365.1"/>
    <property type="molecule type" value="Genomic_DNA"/>
</dbReference>
<dbReference type="PANTHER" id="PTHR11851:SF49">
    <property type="entry name" value="MITOCHONDRIAL-PROCESSING PEPTIDASE SUBUNIT ALPHA"/>
    <property type="match status" value="1"/>
</dbReference>
<evidence type="ECO:0000259" key="6">
    <source>
        <dbReference type="Pfam" id="PF00675"/>
    </source>
</evidence>
<dbReference type="STRING" id="1401685.P857_276"/>
<keyword evidence="4" id="KW-0482">Metalloprotease</keyword>
<evidence type="ECO:0000256" key="3">
    <source>
        <dbReference type="ARBA" id="ARBA00022670"/>
    </source>
</evidence>